<evidence type="ECO:0000313" key="2">
    <source>
        <dbReference type="EMBL" id="ETO13213.1"/>
    </source>
</evidence>
<organism evidence="2 3">
    <name type="scientific">Reticulomyxa filosa</name>
    <dbReference type="NCBI Taxonomy" id="46433"/>
    <lineage>
        <taxon>Eukaryota</taxon>
        <taxon>Sar</taxon>
        <taxon>Rhizaria</taxon>
        <taxon>Retaria</taxon>
        <taxon>Foraminifera</taxon>
        <taxon>Monothalamids</taxon>
        <taxon>Reticulomyxidae</taxon>
        <taxon>Reticulomyxa</taxon>
    </lineage>
</organism>
<evidence type="ECO:0000256" key="1">
    <source>
        <dbReference type="SAM" id="MobiDB-lite"/>
    </source>
</evidence>
<proteinExistence type="predicted"/>
<feature type="compositionally biased region" description="Basic and acidic residues" evidence="1">
    <location>
        <begin position="117"/>
        <end position="127"/>
    </location>
</feature>
<protein>
    <submittedName>
        <fullName evidence="2">Uncharacterized protein</fullName>
    </submittedName>
</protein>
<dbReference type="Proteomes" id="UP000023152">
    <property type="component" value="Unassembled WGS sequence"/>
</dbReference>
<dbReference type="EMBL" id="ASPP01020744">
    <property type="protein sequence ID" value="ETO13213.1"/>
    <property type="molecule type" value="Genomic_DNA"/>
</dbReference>
<feature type="region of interest" description="Disordered" evidence="1">
    <location>
        <begin position="94"/>
        <end position="160"/>
    </location>
</feature>
<sequence length="470" mass="53967">MLCQNINKYRKAETEEREMGCEQIARGIALKIPILYDIPYGAQFEDRDVSRLLRASSSFGKIVVDDLKEGQQIAAFHWRPVDEEWLYPKALQSGPPLSHQLSRKHGACTSDSDYDDSNARDNVEERNRGKRERSEEGEEKEGRSDSHNERYENKKKERAQSRTIDFVPQQIAYDTRMDVVTLKYVLTPCDLKSLDGWELDLLLTDPQRDSETYECQHPLPSISKQSRSVSGNSGVFELHIPSNCFPINMPIQIAALVRHTLHTAQTSPTGYLDLGIIHVRQPHQVIAESFVLVEMENQVRKIFLPTNSLKMASLQERVVKEFGLDSDPNRLTLKIVRDTTEQILDDSSLSTINFNECKTFELVFFFLSSKKKKKFFLLCQSKLYVSHKRRTGNKLIVEYNNKRAKVFVEKENFNEFKNKIRKRLNIAEHDFIIKINDGQSSVGNRTMESDNYLTTIETAGGGLQVTVIPV</sequence>
<name>X6MGR9_RETFI</name>
<gene>
    <name evidence="2" type="ORF">RFI_24162</name>
</gene>
<accession>X6MGR9</accession>
<dbReference type="AlphaFoldDB" id="X6MGR9"/>
<reference evidence="2 3" key="1">
    <citation type="journal article" date="2013" name="Curr. Biol.">
        <title>The Genome of the Foraminiferan Reticulomyxa filosa.</title>
        <authorList>
            <person name="Glockner G."/>
            <person name="Hulsmann N."/>
            <person name="Schleicher M."/>
            <person name="Noegel A.A."/>
            <person name="Eichinger L."/>
            <person name="Gallinger C."/>
            <person name="Pawlowski J."/>
            <person name="Sierra R."/>
            <person name="Euteneuer U."/>
            <person name="Pillet L."/>
            <person name="Moustafa A."/>
            <person name="Platzer M."/>
            <person name="Groth M."/>
            <person name="Szafranski K."/>
            <person name="Schliwa M."/>
        </authorList>
    </citation>
    <scope>NUCLEOTIDE SEQUENCE [LARGE SCALE GENOMIC DNA]</scope>
</reference>
<comment type="caution">
    <text evidence="2">The sequence shown here is derived from an EMBL/GenBank/DDBJ whole genome shotgun (WGS) entry which is preliminary data.</text>
</comment>
<feature type="compositionally biased region" description="Basic and acidic residues" evidence="1">
    <location>
        <begin position="140"/>
        <end position="160"/>
    </location>
</feature>
<evidence type="ECO:0000313" key="3">
    <source>
        <dbReference type="Proteomes" id="UP000023152"/>
    </source>
</evidence>
<keyword evidence="3" id="KW-1185">Reference proteome</keyword>